<dbReference type="OrthoDB" id="6359816at2759"/>
<proteinExistence type="predicted"/>
<dbReference type="InterPro" id="IPR011333">
    <property type="entry name" value="SKP1/BTB/POZ_sf"/>
</dbReference>
<dbReference type="PANTHER" id="PTHR47843">
    <property type="entry name" value="BTB DOMAIN-CONTAINING PROTEIN-RELATED"/>
    <property type="match status" value="1"/>
</dbReference>
<dbReference type="Pfam" id="PF00651">
    <property type="entry name" value="BTB"/>
    <property type="match status" value="1"/>
</dbReference>
<accession>A0A3N4IEK4</accession>
<dbReference type="PANTHER" id="PTHR47843:SF5">
    <property type="entry name" value="BTB_POZ DOMAIN PROTEIN"/>
    <property type="match status" value="1"/>
</dbReference>
<evidence type="ECO:0000313" key="2">
    <source>
        <dbReference type="EMBL" id="RPA82590.1"/>
    </source>
</evidence>
<dbReference type="InterPro" id="IPR000210">
    <property type="entry name" value="BTB/POZ_dom"/>
</dbReference>
<name>A0A3N4IEK4_ASCIM</name>
<reference evidence="2 3" key="1">
    <citation type="journal article" date="2018" name="Nat. Ecol. Evol.">
        <title>Pezizomycetes genomes reveal the molecular basis of ectomycorrhizal truffle lifestyle.</title>
        <authorList>
            <person name="Murat C."/>
            <person name="Payen T."/>
            <person name="Noel B."/>
            <person name="Kuo A."/>
            <person name="Morin E."/>
            <person name="Chen J."/>
            <person name="Kohler A."/>
            <person name="Krizsan K."/>
            <person name="Balestrini R."/>
            <person name="Da Silva C."/>
            <person name="Montanini B."/>
            <person name="Hainaut M."/>
            <person name="Levati E."/>
            <person name="Barry K.W."/>
            <person name="Belfiori B."/>
            <person name="Cichocki N."/>
            <person name="Clum A."/>
            <person name="Dockter R.B."/>
            <person name="Fauchery L."/>
            <person name="Guy J."/>
            <person name="Iotti M."/>
            <person name="Le Tacon F."/>
            <person name="Lindquist E.A."/>
            <person name="Lipzen A."/>
            <person name="Malagnac F."/>
            <person name="Mello A."/>
            <person name="Molinier V."/>
            <person name="Miyauchi S."/>
            <person name="Poulain J."/>
            <person name="Riccioni C."/>
            <person name="Rubini A."/>
            <person name="Sitrit Y."/>
            <person name="Splivallo R."/>
            <person name="Traeger S."/>
            <person name="Wang M."/>
            <person name="Zifcakova L."/>
            <person name="Wipf D."/>
            <person name="Zambonelli A."/>
            <person name="Paolocci F."/>
            <person name="Nowrousian M."/>
            <person name="Ottonello S."/>
            <person name="Baldrian P."/>
            <person name="Spatafora J.W."/>
            <person name="Henrissat B."/>
            <person name="Nagy L.G."/>
            <person name="Aury J.M."/>
            <person name="Wincker P."/>
            <person name="Grigoriev I.V."/>
            <person name="Bonfante P."/>
            <person name="Martin F.M."/>
        </authorList>
    </citation>
    <scope>NUCLEOTIDE SEQUENCE [LARGE SCALE GENOMIC DNA]</scope>
    <source>
        <strain evidence="2 3">RN42</strain>
    </source>
</reference>
<protein>
    <recommendedName>
        <fullName evidence="1">BTB domain-containing protein</fullName>
    </recommendedName>
</protein>
<dbReference type="Gene3D" id="3.30.710.10">
    <property type="entry name" value="Potassium Channel Kv1.1, Chain A"/>
    <property type="match status" value="1"/>
</dbReference>
<sequence length="333" mass="37892">MAVATDSNILRVMYETEQFSDVTICCRGGEKKAHKSVLCLQSPFFNAALTGGFREAVDSRIEFPEEEPSTVQGALEYLYIGRYTHIGTSATFSTFNEAQQNHILEEDLKRALDIFLLADKIQVAGLKKYCFDQFDAILHAKPNTSAYATRTPTPHTIVRLCGIAFSDSFADDGSGQKLSGLFREKLLTRVINNLGPYLELESYKSLCEDIPQFAQMVMSQQHLHSWALARRHEQVERKLTEASEQSMERLKAYRQVRELLVELTAGPLKGGSLVFVCENSRCHQSRERKTVANNVNYRLEQLGHWGKDFHDKEMRVICSHCKRVAEIKYIPMQ</sequence>
<dbReference type="CDD" id="cd18186">
    <property type="entry name" value="BTB_POZ_ZBTB_KLHL-like"/>
    <property type="match status" value="1"/>
</dbReference>
<evidence type="ECO:0000259" key="1">
    <source>
        <dbReference type="PROSITE" id="PS50097"/>
    </source>
</evidence>
<evidence type="ECO:0000313" key="3">
    <source>
        <dbReference type="Proteomes" id="UP000275078"/>
    </source>
</evidence>
<dbReference type="EMBL" id="ML119670">
    <property type="protein sequence ID" value="RPA82590.1"/>
    <property type="molecule type" value="Genomic_DNA"/>
</dbReference>
<dbReference type="AlphaFoldDB" id="A0A3N4IEK4"/>
<feature type="domain" description="BTB" evidence="1">
    <location>
        <begin position="20"/>
        <end position="82"/>
    </location>
</feature>
<organism evidence="2 3">
    <name type="scientific">Ascobolus immersus RN42</name>
    <dbReference type="NCBI Taxonomy" id="1160509"/>
    <lineage>
        <taxon>Eukaryota</taxon>
        <taxon>Fungi</taxon>
        <taxon>Dikarya</taxon>
        <taxon>Ascomycota</taxon>
        <taxon>Pezizomycotina</taxon>
        <taxon>Pezizomycetes</taxon>
        <taxon>Pezizales</taxon>
        <taxon>Ascobolaceae</taxon>
        <taxon>Ascobolus</taxon>
    </lineage>
</organism>
<keyword evidence="3" id="KW-1185">Reference proteome</keyword>
<dbReference type="SUPFAM" id="SSF54695">
    <property type="entry name" value="POZ domain"/>
    <property type="match status" value="1"/>
</dbReference>
<dbReference type="STRING" id="1160509.A0A3N4IEK4"/>
<dbReference type="PROSITE" id="PS50097">
    <property type="entry name" value="BTB"/>
    <property type="match status" value="1"/>
</dbReference>
<dbReference type="SMART" id="SM00225">
    <property type="entry name" value="BTB"/>
    <property type="match status" value="1"/>
</dbReference>
<dbReference type="Proteomes" id="UP000275078">
    <property type="component" value="Unassembled WGS sequence"/>
</dbReference>
<gene>
    <name evidence="2" type="ORF">BJ508DRAFT_86189</name>
</gene>